<comment type="function">
    <text evidence="4">Binds specifically to cytosolic chaperonin (c-CPN) and transfers target proteins to it. Binds to nascent polypeptide chain and promotes folding in an environment in which there are many competing pathways for nonnative proteins.</text>
</comment>
<evidence type="ECO:0000256" key="1">
    <source>
        <dbReference type="ARBA" id="ARBA00008045"/>
    </source>
</evidence>
<dbReference type="Pfam" id="PF01920">
    <property type="entry name" value="Prefoldin_2"/>
    <property type="match status" value="1"/>
</dbReference>
<comment type="subunit">
    <text evidence="2 4">Heterohexamer of two PFD-alpha type and four PFD-beta type subunits.</text>
</comment>
<gene>
    <name evidence="6" type="ORF">CAMP_LOCUS11216</name>
</gene>
<comment type="caution">
    <text evidence="6">The sequence shown here is derived from an EMBL/GenBank/DDBJ whole genome shotgun (WGS) entry which is preliminary data.</text>
</comment>
<dbReference type="InterPro" id="IPR002777">
    <property type="entry name" value="PFD_beta-like"/>
</dbReference>
<evidence type="ECO:0000313" key="7">
    <source>
        <dbReference type="Proteomes" id="UP001152747"/>
    </source>
</evidence>
<evidence type="ECO:0000256" key="2">
    <source>
        <dbReference type="ARBA" id="ARBA00011695"/>
    </source>
</evidence>
<dbReference type="GO" id="GO:0016272">
    <property type="term" value="C:prefoldin complex"/>
    <property type="evidence" value="ECO:0007669"/>
    <property type="project" value="UniProtKB-UniRule"/>
</dbReference>
<keyword evidence="5" id="KW-0175">Coiled coil</keyword>
<evidence type="ECO:0000256" key="4">
    <source>
        <dbReference type="PIRNR" id="PIRNR016477"/>
    </source>
</evidence>
<dbReference type="CDD" id="cd23165">
    <property type="entry name" value="Prefoldin_4"/>
    <property type="match status" value="1"/>
</dbReference>
<protein>
    <recommendedName>
        <fullName evidence="4">Prefoldin subunit 4</fullName>
    </recommendedName>
</protein>
<accession>A0A9P1IPB8</accession>
<dbReference type="EMBL" id="CANHGI010000004">
    <property type="protein sequence ID" value="CAI5448579.1"/>
    <property type="molecule type" value="Genomic_DNA"/>
</dbReference>
<evidence type="ECO:0000256" key="3">
    <source>
        <dbReference type="ARBA" id="ARBA00023186"/>
    </source>
</evidence>
<sequence>MSATVVNAEDQLLINKFARLYQEQTQLKIDIKTAENEVANINEAGDEILLLDDADAASIPLQIGLTFIHFDSDTLNDRLEKLKSEAEEVLGVKKARIDQVSSEMDNIRKVLYGKFGDRINLESEKDE</sequence>
<dbReference type="GO" id="GO:0006457">
    <property type="term" value="P:protein folding"/>
    <property type="evidence" value="ECO:0007669"/>
    <property type="project" value="UniProtKB-UniRule"/>
</dbReference>
<dbReference type="AlphaFoldDB" id="A0A9P1IPB8"/>
<name>A0A9P1IPB8_9PELO</name>
<evidence type="ECO:0000256" key="5">
    <source>
        <dbReference type="SAM" id="Coils"/>
    </source>
</evidence>
<dbReference type="GO" id="GO:0005737">
    <property type="term" value="C:cytoplasm"/>
    <property type="evidence" value="ECO:0007669"/>
    <property type="project" value="TreeGrafter"/>
</dbReference>
<dbReference type="GO" id="GO:0051082">
    <property type="term" value="F:unfolded protein binding"/>
    <property type="evidence" value="ECO:0007669"/>
    <property type="project" value="InterPro"/>
</dbReference>
<dbReference type="PANTHER" id="PTHR21100:SF9">
    <property type="entry name" value="PREFOLDIN SUBUNIT 4"/>
    <property type="match status" value="1"/>
</dbReference>
<dbReference type="InterPro" id="IPR016661">
    <property type="entry name" value="PFDN4"/>
</dbReference>
<dbReference type="PIRSF" id="PIRSF016477">
    <property type="entry name" value="Prefoldin_subunit_4"/>
    <property type="match status" value="1"/>
</dbReference>
<feature type="coiled-coil region" evidence="5">
    <location>
        <begin position="17"/>
        <end position="44"/>
    </location>
</feature>
<keyword evidence="3 4" id="KW-0143">Chaperone</keyword>
<comment type="similarity">
    <text evidence="1 4">Belongs to the prefoldin subunit beta family.</text>
</comment>
<dbReference type="OrthoDB" id="10250441at2759"/>
<organism evidence="6 7">
    <name type="scientific">Caenorhabditis angaria</name>
    <dbReference type="NCBI Taxonomy" id="860376"/>
    <lineage>
        <taxon>Eukaryota</taxon>
        <taxon>Metazoa</taxon>
        <taxon>Ecdysozoa</taxon>
        <taxon>Nematoda</taxon>
        <taxon>Chromadorea</taxon>
        <taxon>Rhabditida</taxon>
        <taxon>Rhabditina</taxon>
        <taxon>Rhabditomorpha</taxon>
        <taxon>Rhabditoidea</taxon>
        <taxon>Rhabditidae</taxon>
        <taxon>Peloderinae</taxon>
        <taxon>Caenorhabditis</taxon>
    </lineage>
</organism>
<keyword evidence="7" id="KW-1185">Reference proteome</keyword>
<dbReference type="Proteomes" id="UP001152747">
    <property type="component" value="Unassembled WGS sequence"/>
</dbReference>
<dbReference type="PANTHER" id="PTHR21100">
    <property type="entry name" value="PREFOLDIN SUBUNIT 4"/>
    <property type="match status" value="1"/>
</dbReference>
<proteinExistence type="inferred from homology"/>
<evidence type="ECO:0000313" key="6">
    <source>
        <dbReference type="EMBL" id="CAI5448579.1"/>
    </source>
</evidence>
<reference evidence="6" key="1">
    <citation type="submission" date="2022-11" db="EMBL/GenBank/DDBJ databases">
        <authorList>
            <person name="Kikuchi T."/>
        </authorList>
    </citation>
    <scope>NUCLEOTIDE SEQUENCE</scope>
    <source>
        <strain evidence="6">PS1010</strain>
    </source>
</reference>